<dbReference type="CDD" id="cd03362">
    <property type="entry name" value="TOPRIM_TopoIA_TopoIII"/>
    <property type="match status" value="1"/>
</dbReference>
<dbReference type="InterPro" id="IPR000380">
    <property type="entry name" value="Topo_IA"/>
</dbReference>
<evidence type="ECO:0000313" key="18">
    <source>
        <dbReference type="EMBL" id="EHG22379.1"/>
    </source>
</evidence>
<dbReference type="EMBL" id="ACZM01000003">
    <property type="protein sequence ID" value="EHG22379.1"/>
    <property type="molecule type" value="Genomic_DNA"/>
</dbReference>
<dbReference type="PANTHER" id="PTHR11390">
    <property type="entry name" value="PROKARYOTIC DNA TOPOISOMERASE"/>
    <property type="match status" value="1"/>
</dbReference>
<dbReference type="InterPro" id="IPR003602">
    <property type="entry name" value="Topo_IA_DNA-bd_dom"/>
</dbReference>
<dbReference type="PATRIC" id="fig|679201.3.peg.419"/>
<dbReference type="InterPro" id="IPR013825">
    <property type="entry name" value="Topo_IA_cen_sub2"/>
</dbReference>
<organism evidence="18 19">
    <name type="scientific">Selenomonas infelix ATCC 43532</name>
    <dbReference type="NCBI Taxonomy" id="679201"/>
    <lineage>
        <taxon>Bacteria</taxon>
        <taxon>Bacillati</taxon>
        <taxon>Bacillota</taxon>
        <taxon>Negativicutes</taxon>
        <taxon>Selenomonadales</taxon>
        <taxon>Selenomonadaceae</taxon>
        <taxon>Selenomonas</taxon>
    </lineage>
</organism>
<dbReference type="RefSeq" id="WP_006691865.1">
    <property type="nucleotide sequence ID" value="NZ_JH376797.1"/>
</dbReference>
<evidence type="ECO:0000256" key="5">
    <source>
        <dbReference type="ARBA" id="ARBA00022737"/>
    </source>
</evidence>
<dbReference type="SMART" id="SM00436">
    <property type="entry name" value="TOP1Bc"/>
    <property type="match status" value="1"/>
</dbReference>
<dbReference type="GO" id="GO:0006265">
    <property type="term" value="P:DNA topological change"/>
    <property type="evidence" value="ECO:0007669"/>
    <property type="project" value="InterPro"/>
</dbReference>
<evidence type="ECO:0000256" key="12">
    <source>
        <dbReference type="ARBA" id="ARBA00030003"/>
    </source>
</evidence>
<dbReference type="OrthoDB" id="9803554at2"/>
<dbReference type="AlphaFoldDB" id="G5GMD4"/>
<dbReference type="eggNOG" id="COG0551">
    <property type="taxonomic scope" value="Bacteria"/>
</dbReference>
<keyword evidence="19" id="KW-1185">Reference proteome</keyword>
<reference evidence="18 19" key="1">
    <citation type="submission" date="2011-08" db="EMBL/GenBank/DDBJ databases">
        <title>The Genome Sequence of Selenomonas infelix ATCC 43532.</title>
        <authorList>
            <consortium name="The Broad Institute Genome Sequencing Platform"/>
            <person name="Earl A."/>
            <person name="Ward D."/>
            <person name="Feldgarden M."/>
            <person name="Gevers D."/>
            <person name="Izard J."/>
            <person name="Blanton J.M."/>
            <person name="Baranova O.V."/>
            <person name="Dewhirst F.E."/>
            <person name="Young S.K."/>
            <person name="Zeng Q."/>
            <person name="Gargeya S."/>
            <person name="Fitzgerald M."/>
            <person name="Haas B."/>
            <person name="Abouelleil A."/>
            <person name="Alvarado L."/>
            <person name="Arachchi H.M."/>
            <person name="Berlin A."/>
            <person name="Brown A."/>
            <person name="Chapman S.B."/>
            <person name="Chen Z."/>
            <person name="Dunbar C."/>
            <person name="Freedman E."/>
            <person name="Gearin G."/>
            <person name="Gellesch M."/>
            <person name="Goldberg J."/>
            <person name="Griggs A."/>
            <person name="Gujja S."/>
            <person name="Heiman D."/>
            <person name="Howarth C."/>
            <person name="Larson L."/>
            <person name="Lui A."/>
            <person name="MacDonald P.J.P."/>
            <person name="Montmayeur A."/>
            <person name="Murphy C."/>
            <person name="Neiman D."/>
            <person name="Pearson M."/>
            <person name="Priest M."/>
            <person name="Roberts A."/>
            <person name="Saif S."/>
            <person name="Shea T."/>
            <person name="Shenoy N."/>
            <person name="Sisk P."/>
            <person name="Stolte C."/>
            <person name="Sykes S."/>
            <person name="Wortman J."/>
            <person name="Nusbaum C."/>
            <person name="Birren B."/>
        </authorList>
    </citation>
    <scope>NUCLEOTIDE SEQUENCE [LARGE SCALE GENOMIC DNA]</scope>
    <source>
        <strain evidence="18 19">ATCC 43532</strain>
    </source>
</reference>
<dbReference type="GO" id="GO:0006310">
    <property type="term" value="P:DNA recombination"/>
    <property type="evidence" value="ECO:0007669"/>
    <property type="project" value="TreeGrafter"/>
</dbReference>
<evidence type="ECO:0000256" key="3">
    <source>
        <dbReference type="ARBA" id="ARBA00012891"/>
    </source>
</evidence>
<name>G5GMD4_9FIRM</name>
<evidence type="ECO:0000256" key="14">
    <source>
        <dbReference type="ARBA" id="ARBA00032235"/>
    </source>
</evidence>
<dbReference type="InterPro" id="IPR023405">
    <property type="entry name" value="Topo_IA_core_domain"/>
</dbReference>
<evidence type="ECO:0000256" key="4">
    <source>
        <dbReference type="ARBA" id="ARBA00022723"/>
    </source>
</evidence>
<dbReference type="SUPFAM" id="SSF56712">
    <property type="entry name" value="Prokaryotic type I DNA topoisomerase"/>
    <property type="match status" value="1"/>
</dbReference>
<dbReference type="PROSITE" id="PS00396">
    <property type="entry name" value="TOPO_IA_1"/>
    <property type="match status" value="1"/>
</dbReference>
<gene>
    <name evidence="18" type="ORF">HMPREF9334_00415</name>
</gene>
<sequence>MRLFIAEKPSLGRAIAENLGKGVFKDGCIEINNGQDIVTWCFGHILEQYDPGEYDERYKKWVMDDLPIVPEKWKLKVKKEAAKQFKIIKELTKKADYIINAGDPDREGQLLIDEVLLHIGNKKPVKRILLNALDQKSVVQALGDLRDNKDYIGLRDSALARSQADWLVGMNLSRAYTIKSRDAGYDSVVHVGRVQTPTLALVVRREEEIQHFKPTTHYALQVIWQHENGQIPTMWKFKPDMEGLDSENRLLSKDIADGLLSKIQSAANHGDGAQIVVVEQKKKQEGQRLPYSLSTLQVEAGRKYGLTPQQVLDTMQSLYEMKLTTYPRSDCEYLPTNQMGDASVILKNMGNIEEDHLAEFSQRADPQIVSRAWNDAKISAHHALIPTTVPVDMAKLSDEQKKLYLLVARAYLAQFYPIHIYQATKVVISCADEEFAGNGKTILAMGWKEIYQKEKKDSDDNDEEAPVLPAVAEGDVVRYEQGTVKEKITTPPKRFTDATLLQAMKEIHKYVKDKELAASLKECKGIGTEATRAGIIEGLKKARFVTTEKKFLVPTDMGRMVISILPDKITYPDTTALWEADLDRIADGSIPLNSFLTKQVDILNSLLTDAKNVQMQTNKDLPICPNCGKTMRLRKGKLGNFWGCSGYPDCKTTAPDKKGKPDFTVKKEERHTDKCPSCGKKLRQIKGKFGTFWSCEDREGCNATFADHKDKPVIVKCPGCGKGYLRRAESKKKKGAYFWYCSDRCGAAPIWDKSGLPDLP</sequence>
<dbReference type="EC" id="5.6.2.1" evidence="3"/>
<dbReference type="InterPro" id="IPR013497">
    <property type="entry name" value="Topo_IA_cen"/>
</dbReference>
<dbReference type="InterPro" id="IPR013826">
    <property type="entry name" value="Topo_IA_cen_sub3"/>
</dbReference>
<evidence type="ECO:0000256" key="13">
    <source>
        <dbReference type="ARBA" id="ARBA00031985"/>
    </source>
</evidence>
<evidence type="ECO:0000256" key="11">
    <source>
        <dbReference type="ARBA" id="ARBA00023235"/>
    </source>
</evidence>
<dbReference type="InterPro" id="IPR013498">
    <property type="entry name" value="Topo_IA_Znf"/>
</dbReference>
<keyword evidence="4" id="KW-0479">Metal-binding</keyword>
<evidence type="ECO:0000256" key="7">
    <source>
        <dbReference type="ARBA" id="ARBA00022833"/>
    </source>
</evidence>
<dbReference type="GO" id="GO:0006281">
    <property type="term" value="P:DNA repair"/>
    <property type="evidence" value="ECO:0007669"/>
    <property type="project" value="TreeGrafter"/>
</dbReference>
<keyword evidence="11" id="KW-0413">Isomerase</keyword>
<evidence type="ECO:0000259" key="16">
    <source>
        <dbReference type="PROSITE" id="PS50880"/>
    </source>
</evidence>
<keyword evidence="10" id="KW-0238">DNA-binding</keyword>
<dbReference type="InterPro" id="IPR034144">
    <property type="entry name" value="TOPRIM_TopoIII"/>
</dbReference>
<dbReference type="Gene3D" id="1.10.290.10">
    <property type="entry name" value="Topoisomerase I, domain 4"/>
    <property type="match status" value="1"/>
</dbReference>
<dbReference type="HOGENOM" id="CLU_002929_5_2_9"/>
<dbReference type="PROSITE" id="PS52039">
    <property type="entry name" value="TOPO_IA_2"/>
    <property type="match status" value="1"/>
</dbReference>
<dbReference type="GO" id="GO:0003677">
    <property type="term" value="F:DNA binding"/>
    <property type="evidence" value="ECO:0007669"/>
    <property type="project" value="UniProtKB-KW"/>
</dbReference>
<dbReference type="Proteomes" id="UP000004129">
    <property type="component" value="Unassembled WGS sequence"/>
</dbReference>
<keyword evidence="8" id="KW-0460">Magnesium</keyword>
<dbReference type="Pfam" id="PF01751">
    <property type="entry name" value="Toprim"/>
    <property type="match status" value="1"/>
</dbReference>
<keyword evidence="7" id="KW-0862">Zinc</keyword>
<dbReference type="SMART" id="SM00493">
    <property type="entry name" value="TOPRIM"/>
    <property type="match status" value="1"/>
</dbReference>
<evidence type="ECO:0000256" key="2">
    <source>
        <dbReference type="ARBA" id="ARBA00009446"/>
    </source>
</evidence>
<feature type="domain" description="Topo IA-type catalytic" evidence="17">
    <location>
        <begin position="151"/>
        <end position="607"/>
    </location>
</feature>
<accession>G5GMD4</accession>
<dbReference type="NCBIfam" id="NF005829">
    <property type="entry name" value="PRK07726.1"/>
    <property type="match status" value="1"/>
</dbReference>
<dbReference type="CDD" id="cd00186">
    <property type="entry name" value="TOP1Ac"/>
    <property type="match status" value="1"/>
</dbReference>
<dbReference type="PROSITE" id="PS50880">
    <property type="entry name" value="TOPRIM"/>
    <property type="match status" value="1"/>
</dbReference>
<dbReference type="PANTHER" id="PTHR11390:SF21">
    <property type="entry name" value="DNA TOPOISOMERASE 3-ALPHA"/>
    <property type="match status" value="1"/>
</dbReference>
<dbReference type="SMART" id="SM00437">
    <property type="entry name" value="TOP1Ac"/>
    <property type="match status" value="1"/>
</dbReference>
<dbReference type="GO" id="GO:0003917">
    <property type="term" value="F:DNA topoisomerase type I (single strand cut, ATP-independent) activity"/>
    <property type="evidence" value="ECO:0007669"/>
    <property type="project" value="UniProtKB-EC"/>
</dbReference>
<evidence type="ECO:0000259" key="17">
    <source>
        <dbReference type="PROSITE" id="PS52039"/>
    </source>
</evidence>
<dbReference type="Gene3D" id="3.30.65.10">
    <property type="entry name" value="Bacterial Topoisomerase I, domain 1"/>
    <property type="match status" value="1"/>
</dbReference>
<evidence type="ECO:0000313" key="19">
    <source>
        <dbReference type="Proteomes" id="UP000004129"/>
    </source>
</evidence>
<evidence type="ECO:0000256" key="10">
    <source>
        <dbReference type="ARBA" id="ARBA00023125"/>
    </source>
</evidence>
<dbReference type="Pfam" id="PF01396">
    <property type="entry name" value="Zn_ribbon_Top1"/>
    <property type="match status" value="2"/>
</dbReference>
<dbReference type="Pfam" id="PF01131">
    <property type="entry name" value="Topoisom_bac"/>
    <property type="match status" value="1"/>
</dbReference>
<comment type="catalytic activity">
    <reaction evidence="1">
        <text>ATP-independent breakage of single-stranded DNA, followed by passage and rejoining.</text>
        <dbReference type="EC" id="5.6.2.1"/>
    </reaction>
</comment>
<dbReference type="Gene3D" id="1.10.460.10">
    <property type="entry name" value="Topoisomerase I, domain 2"/>
    <property type="match status" value="1"/>
</dbReference>
<dbReference type="SUPFAM" id="SSF57783">
    <property type="entry name" value="Zinc beta-ribbon"/>
    <property type="match status" value="1"/>
</dbReference>
<keyword evidence="9" id="KW-0799">Topoisomerase</keyword>
<keyword evidence="5" id="KW-0677">Repeat</keyword>
<comment type="caution">
    <text evidence="18">The sequence shown here is derived from an EMBL/GenBank/DDBJ whole genome shotgun (WGS) entry which is preliminary data.</text>
</comment>
<dbReference type="InterPro" id="IPR005738">
    <property type="entry name" value="TopoIII"/>
</dbReference>
<dbReference type="Gene3D" id="3.40.50.140">
    <property type="match status" value="1"/>
</dbReference>
<dbReference type="Gene3D" id="2.70.20.10">
    <property type="entry name" value="Topoisomerase I, domain 3"/>
    <property type="match status" value="1"/>
</dbReference>
<proteinExistence type="inferred from homology"/>
<protein>
    <recommendedName>
        <fullName evidence="3">DNA topoisomerase</fullName>
        <ecNumber evidence="3">5.6.2.1</ecNumber>
    </recommendedName>
    <alternativeName>
        <fullName evidence="15">Omega-protein</fullName>
    </alternativeName>
    <alternativeName>
        <fullName evidence="14">Relaxing enzyme</fullName>
    </alternativeName>
    <alternativeName>
        <fullName evidence="12">Swivelase</fullName>
    </alternativeName>
    <alternativeName>
        <fullName evidence="13">Untwisting enzyme</fullName>
    </alternativeName>
</protein>
<dbReference type="NCBIfam" id="TIGR01056">
    <property type="entry name" value="topB"/>
    <property type="match status" value="1"/>
</dbReference>
<evidence type="ECO:0000256" key="6">
    <source>
        <dbReference type="ARBA" id="ARBA00022771"/>
    </source>
</evidence>
<dbReference type="PRINTS" id="PR00417">
    <property type="entry name" value="PRTPISMRASEI"/>
</dbReference>
<dbReference type="eggNOG" id="COG0550">
    <property type="taxonomic scope" value="Bacteria"/>
</dbReference>
<evidence type="ECO:0000256" key="1">
    <source>
        <dbReference type="ARBA" id="ARBA00000213"/>
    </source>
</evidence>
<dbReference type="GO" id="GO:0008270">
    <property type="term" value="F:zinc ion binding"/>
    <property type="evidence" value="ECO:0007669"/>
    <property type="project" value="UniProtKB-KW"/>
</dbReference>
<feature type="domain" description="Toprim" evidence="16">
    <location>
        <begin position="1"/>
        <end position="134"/>
    </location>
</feature>
<dbReference type="GO" id="GO:0043597">
    <property type="term" value="C:cytoplasmic replication fork"/>
    <property type="evidence" value="ECO:0007669"/>
    <property type="project" value="TreeGrafter"/>
</dbReference>
<evidence type="ECO:0000256" key="8">
    <source>
        <dbReference type="ARBA" id="ARBA00022842"/>
    </source>
</evidence>
<dbReference type="InterPro" id="IPR006171">
    <property type="entry name" value="TOPRIM_dom"/>
</dbReference>
<evidence type="ECO:0000256" key="15">
    <source>
        <dbReference type="ARBA" id="ARBA00032877"/>
    </source>
</evidence>
<evidence type="ECO:0000256" key="9">
    <source>
        <dbReference type="ARBA" id="ARBA00023029"/>
    </source>
</evidence>
<dbReference type="InterPro" id="IPR013824">
    <property type="entry name" value="Topo_IA_cen_sub1"/>
</dbReference>
<keyword evidence="6" id="KW-0863">Zinc-finger</keyword>
<dbReference type="InterPro" id="IPR003601">
    <property type="entry name" value="Topo_IA_2"/>
</dbReference>
<dbReference type="InterPro" id="IPR023406">
    <property type="entry name" value="Topo_IA_AS"/>
</dbReference>
<dbReference type="STRING" id="679201.HMPREF9334_00415"/>
<comment type="similarity">
    <text evidence="2">Belongs to the type IA topoisomerase family.</text>
</comment>